<evidence type="ECO:0000313" key="5">
    <source>
        <dbReference type="EMBL" id="KAG2181387.1"/>
    </source>
</evidence>
<evidence type="ECO:0000313" key="6">
    <source>
        <dbReference type="Proteomes" id="UP000654370"/>
    </source>
</evidence>
<dbReference type="PANTHER" id="PTHR42879:SF2">
    <property type="entry name" value="3-OXOACYL-[ACYL-CARRIER-PROTEIN] REDUCTASE FABG"/>
    <property type="match status" value="1"/>
</dbReference>
<dbReference type="SUPFAM" id="SSF51735">
    <property type="entry name" value="NAD(P)-binding Rossmann-fold domains"/>
    <property type="match status" value="1"/>
</dbReference>
<comment type="catalytic activity">
    <reaction evidence="3">
        <text>a (3R)-hydroxyacyl-[ACP] + NADP(+) = a 3-oxoacyl-[ACP] + NADPH + H(+)</text>
        <dbReference type="Rhea" id="RHEA:17397"/>
        <dbReference type="Rhea" id="RHEA-COMP:9916"/>
        <dbReference type="Rhea" id="RHEA-COMP:9945"/>
        <dbReference type="ChEBI" id="CHEBI:15378"/>
        <dbReference type="ChEBI" id="CHEBI:57783"/>
        <dbReference type="ChEBI" id="CHEBI:58349"/>
        <dbReference type="ChEBI" id="CHEBI:78776"/>
        <dbReference type="ChEBI" id="CHEBI:78827"/>
        <dbReference type="EC" id="1.1.1.100"/>
    </reaction>
</comment>
<reference evidence="5" key="1">
    <citation type="submission" date="2020-12" db="EMBL/GenBank/DDBJ databases">
        <title>Metabolic potential, ecology and presence of endohyphal bacteria is reflected in genomic diversity of Mucoromycotina.</title>
        <authorList>
            <person name="Muszewska A."/>
            <person name="Okrasinska A."/>
            <person name="Steczkiewicz K."/>
            <person name="Drgas O."/>
            <person name="Orlowska M."/>
            <person name="Perlinska-Lenart U."/>
            <person name="Aleksandrzak-Piekarczyk T."/>
            <person name="Szatraj K."/>
            <person name="Zielenkiewicz U."/>
            <person name="Pilsyk S."/>
            <person name="Malc E."/>
            <person name="Mieczkowski P."/>
            <person name="Kruszewska J.S."/>
            <person name="Biernat P."/>
            <person name="Pawlowska J."/>
        </authorList>
    </citation>
    <scope>NUCLEOTIDE SEQUENCE</scope>
    <source>
        <strain evidence="5">WA0000067209</strain>
    </source>
</reference>
<dbReference type="PRINTS" id="PR00081">
    <property type="entry name" value="GDHRDH"/>
</dbReference>
<organism evidence="5 6">
    <name type="scientific">Mortierella isabellina</name>
    <name type="common">Filamentous fungus</name>
    <name type="synonym">Umbelopsis isabellina</name>
    <dbReference type="NCBI Taxonomy" id="91625"/>
    <lineage>
        <taxon>Eukaryota</taxon>
        <taxon>Fungi</taxon>
        <taxon>Fungi incertae sedis</taxon>
        <taxon>Mucoromycota</taxon>
        <taxon>Mucoromycotina</taxon>
        <taxon>Umbelopsidomycetes</taxon>
        <taxon>Umbelopsidales</taxon>
        <taxon>Umbelopsidaceae</taxon>
        <taxon>Umbelopsis</taxon>
    </lineage>
</organism>
<evidence type="ECO:0000256" key="1">
    <source>
        <dbReference type="ARBA" id="ARBA00006484"/>
    </source>
</evidence>
<dbReference type="PRINTS" id="PR00080">
    <property type="entry name" value="SDRFAMILY"/>
</dbReference>
<protein>
    <recommendedName>
        <fullName evidence="2">3-oxoacyl-[acyl-carrier-protein] reductase</fullName>
        <ecNumber evidence="2">1.1.1.100</ecNumber>
    </recommendedName>
</protein>
<comment type="caution">
    <text evidence="5">The sequence shown here is derived from an EMBL/GenBank/DDBJ whole genome shotgun (WGS) entry which is preliminary data.</text>
</comment>
<dbReference type="GO" id="GO:0004316">
    <property type="term" value="F:3-oxoacyl-[acyl-carrier-protein] reductase (NADPH) activity"/>
    <property type="evidence" value="ECO:0007669"/>
    <property type="project" value="UniProtKB-EC"/>
</dbReference>
<dbReference type="InterPro" id="IPR002347">
    <property type="entry name" value="SDR_fam"/>
</dbReference>
<dbReference type="OrthoDB" id="5840532at2759"/>
<dbReference type="EMBL" id="JAEPQZ010000005">
    <property type="protein sequence ID" value="KAG2181387.1"/>
    <property type="molecule type" value="Genomic_DNA"/>
</dbReference>
<evidence type="ECO:0000256" key="2">
    <source>
        <dbReference type="ARBA" id="ARBA00012948"/>
    </source>
</evidence>
<dbReference type="PANTHER" id="PTHR42879">
    <property type="entry name" value="3-OXOACYL-(ACYL-CARRIER-PROTEIN) REDUCTASE"/>
    <property type="match status" value="1"/>
</dbReference>
<dbReference type="FunFam" id="3.40.50.720:FF:000084">
    <property type="entry name" value="Short-chain dehydrogenase reductase"/>
    <property type="match status" value="1"/>
</dbReference>
<name>A0A8H7UH05_MORIS</name>
<evidence type="ECO:0000256" key="3">
    <source>
        <dbReference type="ARBA" id="ARBA00048508"/>
    </source>
</evidence>
<dbReference type="Proteomes" id="UP000654370">
    <property type="component" value="Unassembled WGS sequence"/>
</dbReference>
<dbReference type="Gene3D" id="3.40.50.720">
    <property type="entry name" value="NAD(P)-binding Rossmann-like Domain"/>
    <property type="match status" value="1"/>
</dbReference>
<dbReference type="EC" id="1.1.1.100" evidence="2"/>
<dbReference type="InterPro" id="IPR050259">
    <property type="entry name" value="SDR"/>
</dbReference>
<dbReference type="NCBIfam" id="NF009093">
    <property type="entry name" value="PRK12429.1"/>
    <property type="match status" value="1"/>
</dbReference>
<accession>A0A8H7UH05</accession>
<proteinExistence type="inferred from homology"/>
<keyword evidence="6" id="KW-1185">Reference proteome</keyword>
<dbReference type="InterPro" id="IPR036291">
    <property type="entry name" value="NAD(P)-bd_dom_sf"/>
</dbReference>
<evidence type="ECO:0000256" key="4">
    <source>
        <dbReference type="RuleBase" id="RU000363"/>
    </source>
</evidence>
<dbReference type="AlphaFoldDB" id="A0A8H7UH05"/>
<comment type="similarity">
    <text evidence="1 4">Belongs to the short-chain dehydrogenases/reductases (SDR) family.</text>
</comment>
<gene>
    <name evidence="5" type="ORF">INT43_008970</name>
</gene>
<sequence length="269" mass="29237">MSSFEYSLAGRISVVTGGASGIGEACVRKLFALGSTVIIADLSQEKGDTIVHELTSNADVSNEADVVYMNVDLSKWHETKEFAKTVLEKFGCVHILINNAGCQIIASLEEFSLDNFRYMNELMLVSPLLLTQAFIPTMYKAKWGRIINIGSIHSLVASPGKIAYISIKHALLGLTKGTAVEAGKHGVTANCICPFHVRTLLVEKQLKEQANFYGMSEEEVGKKILLRDAAIKRFLEPSEIAELCAFLCSNAASGITGSEQKIDCGWTAQ</sequence>
<dbReference type="Pfam" id="PF00106">
    <property type="entry name" value="adh_short"/>
    <property type="match status" value="1"/>
</dbReference>